<evidence type="ECO:0000256" key="5">
    <source>
        <dbReference type="ARBA" id="ARBA00022759"/>
    </source>
</evidence>
<keyword evidence="4" id="KW-0540">Nuclease</keyword>
<keyword evidence="5" id="KW-0255">Endonuclease</keyword>
<dbReference type="GO" id="GO:0006508">
    <property type="term" value="P:proteolysis"/>
    <property type="evidence" value="ECO:0007669"/>
    <property type="project" value="UniProtKB-KW"/>
</dbReference>
<dbReference type="PANTHER" id="PTHR24559:SF450">
    <property type="entry name" value="RNA-DIRECTED DNA POLYMERASE HOMOLOG"/>
    <property type="match status" value="1"/>
</dbReference>
<dbReference type="CDD" id="cd01647">
    <property type="entry name" value="RT_LTR"/>
    <property type="match status" value="1"/>
</dbReference>
<evidence type="ECO:0000256" key="7">
    <source>
        <dbReference type="ARBA" id="ARBA00022918"/>
    </source>
</evidence>
<dbReference type="EMBL" id="PGOL01004687">
    <property type="protein sequence ID" value="PKI36769.1"/>
    <property type="molecule type" value="Genomic_DNA"/>
</dbReference>
<keyword evidence="3" id="KW-0548">Nucleotidyltransferase</keyword>
<feature type="domain" description="Reverse transcriptase" evidence="8">
    <location>
        <begin position="1"/>
        <end position="147"/>
    </location>
</feature>
<dbReference type="Pfam" id="PF00078">
    <property type="entry name" value="RVT_1"/>
    <property type="match status" value="1"/>
</dbReference>
<evidence type="ECO:0000256" key="6">
    <source>
        <dbReference type="ARBA" id="ARBA00022801"/>
    </source>
</evidence>
<dbReference type="Proteomes" id="UP000233551">
    <property type="component" value="Unassembled WGS sequence"/>
</dbReference>
<dbReference type="GO" id="GO:0003964">
    <property type="term" value="F:RNA-directed DNA polymerase activity"/>
    <property type="evidence" value="ECO:0007669"/>
    <property type="project" value="UniProtKB-KW"/>
</dbReference>
<dbReference type="GO" id="GO:0004519">
    <property type="term" value="F:endonuclease activity"/>
    <property type="evidence" value="ECO:0007669"/>
    <property type="project" value="UniProtKB-KW"/>
</dbReference>
<dbReference type="SUPFAM" id="SSF56672">
    <property type="entry name" value="DNA/RNA polymerases"/>
    <property type="match status" value="1"/>
</dbReference>
<comment type="caution">
    <text evidence="9">The sequence shown here is derived from an EMBL/GenBank/DDBJ whole genome shotgun (WGS) entry which is preliminary data.</text>
</comment>
<keyword evidence="2" id="KW-0808">Transferase</keyword>
<proteinExistence type="predicted"/>
<protein>
    <recommendedName>
        <fullName evidence="8">Reverse transcriptase domain-containing protein</fullName>
    </recommendedName>
</protein>
<evidence type="ECO:0000313" key="9">
    <source>
        <dbReference type="EMBL" id="PKI36769.1"/>
    </source>
</evidence>
<dbReference type="Gene3D" id="3.30.70.270">
    <property type="match status" value="1"/>
</dbReference>
<evidence type="ECO:0000313" key="10">
    <source>
        <dbReference type="Proteomes" id="UP000233551"/>
    </source>
</evidence>
<gene>
    <name evidence="9" type="ORF">CRG98_042846</name>
</gene>
<dbReference type="PANTHER" id="PTHR24559">
    <property type="entry name" value="TRANSPOSON TY3-I GAG-POL POLYPROTEIN"/>
    <property type="match status" value="1"/>
</dbReference>
<dbReference type="AlphaFoldDB" id="A0A2I0HYJ9"/>
<keyword evidence="6" id="KW-0378">Hydrolase</keyword>
<dbReference type="InterPro" id="IPR000477">
    <property type="entry name" value="RT_dom"/>
</dbReference>
<evidence type="ECO:0000256" key="2">
    <source>
        <dbReference type="ARBA" id="ARBA00022679"/>
    </source>
</evidence>
<accession>A0A2I0HYJ9</accession>
<dbReference type="STRING" id="22663.A0A2I0HYJ9"/>
<dbReference type="PROSITE" id="PS50878">
    <property type="entry name" value="RT_POL"/>
    <property type="match status" value="1"/>
</dbReference>
<dbReference type="InterPro" id="IPR043128">
    <property type="entry name" value="Rev_trsase/Diguanyl_cyclase"/>
</dbReference>
<reference evidence="9 10" key="1">
    <citation type="submission" date="2017-11" db="EMBL/GenBank/DDBJ databases">
        <title>De-novo sequencing of pomegranate (Punica granatum L.) genome.</title>
        <authorList>
            <person name="Akparov Z."/>
            <person name="Amiraslanov A."/>
            <person name="Hajiyeva S."/>
            <person name="Abbasov M."/>
            <person name="Kaur K."/>
            <person name="Hamwieh A."/>
            <person name="Solovyev V."/>
            <person name="Salamov A."/>
            <person name="Braich B."/>
            <person name="Kosarev P."/>
            <person name="Mahmoud A."/>
            <person name="Hajiyev E."/>
            <person name="Babayeva S."/>
            <person name="Izzatullayeva V."/>
            <person name="Mammadov A."/>
            <person name="Mammadov A."/>
            <person name="Sharifova S."/>
            <person name="Ojaghi J."/>
            <person name="Eynullazada K."/>
            <person name="Bayramov B."/>
            <person name="Abdulazimova A."/>
            <person name="Shahmuradov I."/>
        </authorList>
    </citation>
    <scope>NUCLEOTIDE SEQUENCE [LARGE SCALE GENOMIC DNA]</scope>
    <source>
        <strain evidence="10">cv. AG2017</strain>
        <tissue evidence="9">Leaf</tissue>
    </source>
</reference>
<evidence type="ECO:0000259" key="8">
    <source>
        <dbReference type="PROSITE" id="PS50878"/>
    </source>
</evidence>
<dbReference type="GO" id="GO:0008233">
    <property type="term" value="F:peptidase activity"/>
    <property type="evidence" value="ECO:0007669"/>
    <property type="project" value="UniProtKB-KW"/>
</dbReference>
<evidence type="ECO:0000256" key="3">
    <source>
        <dbReference type="ARBA" id="ARBA00022695"/>
    </source>
</evidence>
<dbReference type="InterPro" id="IPR043502">
    <property type="entry name" value="DNA/RNA_pol_sf"/>
</dbReference>
<name>A0A2I0HYJ9_PUNGR</name>
<dbReference type="Gene3D" id="3.10.10.10">
    <property type="entry name" value="HIV Type 1 Reverse Transcriptase, subunit A, domain 1"/>
    <property type="match status" value="1"/>
</dbReference>
<keyword evidence="1" id="KW-0645">Protease</keyword>
<dbReference type="FunFam" id="3.10.10.10:FF:000007">
    <property type="entry name" value="Retrovirus-related Pol polyprotein from transposon 17.6-like Protein"/>
    <property type="match status" value="1"/>
</dbReference>
<dbReference type="InterPro" id="IPR053134">
    <property type="entry name" value="RNA-dir_DNA_polymerase"/>
</dbReference>
<evidence type="ECO:0000256" key="4">
    <source>
        <dbReference type="ARBA" id="ARBA00022722"/>
    </source>
</evidence>
<sequence>MCVDYRSLNSLTIKDKFPIPFVEELLDELYGSAVFSKIDLRSGYHQIRMHEADVHKTAFKTHEGHYKFLVMLFGLTNAPSTFQWLMNEVFKPHLRKFVMVFFDDILLFSQDWMEHMEHLRRVFSLLRKHSLFAKLSKCSLGEEKWNI</sequence>
<organism evidence="9 10">
    <name type="scientific">Punica granatum</name>
    <name type="common">Pomegranate</name>
    <dbReference type="NCBI Taxonomy" id="22663"/>
    <lineage>
        <taxon>Eukaryota</taxon>
        <taxon>Viridiplantae</taxon>
        <taxon>Streptophyta</taxon>
        <taxon>Embryophyta</taxon>
        <taxon>Tracheophyta</taxon>
        <taxon>Spermatophyta</taxon>
        <taxon>Magnoliopsida</taxon>
        <taxon>eudicotyledons</taxon>
        <taxon>Gunneridae</taxon>
        <taxon>Pentapetalae</taxon>
        <taxon>rosids</taxon>
        <taxon>malvids</taxon>
        <taxon>Myrtales</taxon>
        <taxon>Lythraceae</taxon>
        <taxon>Punica</taxon>
    </lineage>
</organism>
<keyword evidence="10" id="KW-1185">Reference proteome</keyword>
<keyword evidence="7" id="KW-0695">RNA-directed DNA polymerase</keyword>
<evidence type="ECO:0000256" key="1">
    <source>
        <dbReference type="ARBA" id="ARBA00022670"/>
    </source>
</evidence>